<dbReference type="STRING" id="428993.SAMN06296058_0708"/>
<keyword evidence="3" id="KW-1185">Reference proteome</keyword>
<evidence type="ECO:0000256" key="1">
    <source>
        <dbReference type="SAM" id="MobiDB-lite"/>
    </source>
</evidence>
<reference evidence="2 3" key="1">
    <citation type="submission" date="2017-02" db="EMBL/GenBank/DDBJ databases">
        <authorList>
            <person name="Peterson S.W."/>
        </authorList>
    </citation>
    <scope>NUCLEOTIDE SEQUENCE [LARGE SCALE GENOMIC DNA]</scope>
    <source>
        <strain evidence="2 3">P15</strain>
    </source>
</reference>
<dbReference type="Proteomes" id="UP000190341">
    <property type="component" value="Unassembled WGS sequence"/>
</dbReference>
<organism evidence="2 3">
    <name type="scientific">Pseudoxanthomonas indica</name>
    <dbReference type="NCBI Taxonomy" id="428993"/>
    <lineage>
        <taxon>Bacteria</taxon>
        <taxon>Pseudomonadati</taxon>
        <taxon>Pseudomonadota</taxon>
        <taxon>Gammaproteobacteria</taxon>
        <taxon>Lysobacterales</taxon>
        <taxon>Lysobacteraceae</taxon>
        <taxon>Pseudoxanthomonas</taxon>
    </lineage>
</organism>
<dbReference type="AlphaFoldDB" id="A0A1T5JCZ1"/>
<dbReference type="RefSeq" id="WP_176140766.1">
    <property type="nucleotide sequence ID" value="NZ_BMCL01000003.1"/>
</dbReference>
<evidence type="ECO:0000313" key="3">
    <source>
        <dbReference type="Proteomes" id="UP000190341"/>
    </source>
</evidence>
<evidence type="ECO:0000313" key="2">
    <source>
        <dbReference type="EMBL" id="SKC49291.1"/>
    </source>
</evidence>
<gene>
    <name evidence="2" type="ORF">SAMN06296058_0708</name>
</gene>
<dbReference type="EMBL" id="FUZV01000001">
    <property type="protein sequence ID" value="SKC49291.1"/>
    <property type="molecule type" value="Genomic_DNA"/>
</dbReference>
<accession>A0A1T5JCZ1</accession>
<feature type="compositionally biased region" description="Basic and acidic residues" evidence="1">
    <location>
        <begin position="37"/>
        <end position="48"/>
    </location>
</feature>
<name>A0A1T5JCZ1_9GAMM</name>
<protein>
    <submittedName>
        <fullName evidence="2">Uncharacterized protein</fullName>
    </submittedName>
</protein>
<proteinExistence type="predicted"/>
<feature type="region of interest" description="Disordered" evidence="1">
    <location>
        <begin position="37"/>
        <end position="58"/>
    </location>
</feature>
<sequence length="58" mass="6455">MACNREFVRALFRKVEGNEPLSIEELAAYNSQRAAEMARAEARRHSAPEPELPLEGAA</sequence>